<dbReference type="AlphaFoldDB" id="A0A0E3ZAX6"/>
<dbReference type="KEGG" id="sns:VC03_05395"/>
<feature type="transmembrane region" description="Helical" evidence="1">
    <location>
        <begin position="61"/>
        <end position="81"/>
    </location>
</feature>
<name>A0A0E3ZAX6_9FUSO</name>
<sequence>MHMFNKEYIYALSFATIVLLVLFSMGFVVRNKYKYAKFLGIVLVIFKALDISYIIFKKWSIFTNFSLVSTVVLISCIIFLITNNRMCFNLSYHFMYVILLILLFIPIKCDNLLHLFLITTNYFLIILAILYGSYFLRQKVVFAGLVCSIISLFILISFAYVGNKGLGTNMFFIQNSIVPYFNTLSQHIYLAILMILNLLGICFMYVIKKN</sequence>
<dbReference type="STRING" id="187101.VC03_05395"/>
<evidence type="ECO:0000313" key="3">
    <source>
        <dbReference type="Proteomes" id="UP000033103"/>
    </source>
</evidence>
<evidence type="ECO:0000256" key="1">
    <source>
        <dbReference type="SAM" id="Phobius"/>
    </source>
</evidence>
<protein>
    <submittedName>
        <fullName evidence="2">Uncharacterized protein</fullName>
    </submittedName>
</protein>
<feature type="transmembrane region" description="Helical" evidence="1">
    <location>
        <begin position="113"/>
        <end position="133"/>
    </location>
</feature>
<proteinExistence type="predicted"/>
<feature type="transmembrane region" description="Helical" evidence="1">
    <location>
        <begin position="188"/>
        <end position="207"/>
    </location>
</feature>
<keyword evidence="1" id="KW-0812">Transmembrane</keyword>
<reference evidence="2 3" key="1">
    <citation type="journal article" date="2012" name="BMC Genomics">
        <title>Genomic sequence analysis and characterization of Sneathia amnii sp. nov.</title>
        <authorList>
            <consortium name="Vaginal Microbiome Consortium (additional members)"/>
            <person name="Harwich M.D.Jr."/>
            <person name="Serrano M.G."/>
            <person name="Fettweis J.M."/>
            <person name="Alves J.M."/>
            <person name="Reimers M.A."/>
            <person name="Buck G.A."/>
            <person name="Jefferson K.K."/>
        </authorList>
    </citation>
    <scope>NUCLEOTIDE SEQUENCE [LARGE SCALE GENOMIC DNA]</scope>
    <source>
        <strain evidence="2 3">SN35</strain>
    </source>
</reference>
<dbReference type="PATRIC" id="fig|1069640.6.peg.1070"/>
<gene>
    <name evidence="2" type="ORF">VC03_05395</name>
</gene>
<feature type="transmembrane region" description="Helical" evidence="1">
    <location>
        <begin position="140"/>
        <end position="161"/>
    </location>
</feature>
<feature type="transmembrane region" description="Helical" evidence="1">
    <location>
        <begin position="88"/>
        <end position="107"/>
    </location>
</feature>
<dbReference type="EMBL" id="CP011280">
    <property type="protein sequence ID" value="AKC95911.1"/>
    <property type="molecule type" value="Genomic_DNA"/>
</dbReference>
<dbReference type="Proteomes" id="UP000033103">
    <property type="component" value="Chromosome"/>
</dbReference>
<feature type="transmembrane region" description="Helical" evidence="1">
    <location>
        <begin position="12"/>
        <end position="29"/>
    </location>
</feature>
<organism evidence="2 3">
    <name type="scientific">Sneathia vaginalis</name>
    <dbReference type="NCBI Taxonomy" id="187101"/>
    <lineage>
        <taxon>Bacteria</taxon>
        <taxon>Fusobacteriati</taxon>
        <taxon>Fusobacteriota</taxon>
        <taxon>Fusobacteriia</taxon>
        <taxon>Fusobacteriales</taxon>
        <taxon>Leptotrichiaceae</taxon>
        <taxon>Sneathia</taxon>
    </lineage>
</organism>
<keyword evidence="3" id="KW-1185">Reference proteome</keyword>
<evidence type="ECO:0000313" key="2">
    <source>
        <dbReference type="EMBL" id="AKC95911.1"/>
    </source>
</evidence>
<dbReference type="HOGENOM" id="CLU_1309427_0_0_0"/>
<dbReference type="Pfam" id="PF14808">
    <property type="entry name" value="TMEM164"/>
    <property type="match status" value="1"/>
</dbReference>
<keyword evidence="1" id="KW-1133">Transmembrane helix</keyword>
<feature type="transmembrane region" description="Helical" evidence="1">
    <location>
        <begin position="36"/>
        <end position="55"/>
    </location>
</feature>
<keyword evidence="1" id="KW-0472">Membrane</keyword>
<accession>A0A0E3ZAX6</accession>